<feature type="compositionally biased region" description="Basic and acidic residues" evidence="1">
    <location>
        <begin position="31"/>
        <end position="40"/>
    </location>
</feature>
<organism evidence="2 3">
    <name type="scientific">Actinokineospora fastidiosa</name>
    <dbReference type="NCBI Taxonomy" id="1816"/>
    <lineage>
        <taxon>Bacteria</taxon>
        <taxon>Bacillati</taxon>
        <taxon>Actinomycetota</taxon>
        <taxon>Actinomycetes</taxon>
        <taxon>Pseudonocardiales</taxon>
        <taxon>Pseudonocardiaceae</taxon>
        <taxon>Actinokineospora</taxon>
    </lineage>
</organism>
<feature type="region of interest" description="Disordered" evidence="1">
    <location>
        <begin position="1"/>
        <end position="40"/>
    </location>
</feature>
<sequence>MGRRLTQIKKDTDGAGPEVAEDSYYGYNPHTDVETLTKDNGDTRATYGYTAYGSNDEQAFTGIDKPDAQQPGKEPFNFYRYNGKRYDPASGGYDMGFRDYQPNINRFTVRDTFNGAFKDMALGVDPWNGNRYAFTGGNPISRIELDGHCGLWDWLCDTGDALGDAAEAVGEAASDVGDFLADSADDIGQMALGTAAAVGGAALFVAGGTLAVGGTAACGTGVLCPAGAPAAALGATAAATGGGIFIVGIGMFGDGLYNLFNSDSGGGTGFSGGHSTPDKELKYTSSQGSGQDLKRSATFGDDQWQFNTGHGFDRVRTGPGGVQNDLRTTGLTPDEIEKSIAADAYSHMANGGIMPRTGTQGFSGPLERRVQVGGFDIGYRMVQTPDNVYRVSTYWLNS</sequence>
<evidence type="ECO:0008006" key="4">
    <source>
        <dbReference type="Google" id="ProtNLM"/>
    </source>
</evidence>
<keyword evidence="3" id="KW-1185">Reference proteome</keyword>
<evidence type="ECO:0000313" key="2">
    <source>
        <dbReference type="EMBL" id="GGS54631.1"/>
    </source>
</evidence>
<feature type="region of interest" description="Disordered" evidence="1">
    <location>
        <begin position="270"/>
        <end position="292"/>
    </location>
</feature>
<comment type="caution">
    <text evidence="2">The sequence shown here is derived from an EMBL/GenBank/DDBJ whole genome shotgun (WGS) entry which is preliminary data.</text>
</comment>
<dbReference type="EMBL" id="BMRB01000007">
    <property type="protein sequence ID" value="GGS54631.1"/>
    <property type="molecule type" value="Genomic_DNA"/>
</dbReference>
<dbReference type="Gene3D" id="2.180.10.10">
    <property type="entry name" value="RHS repeat-associated core"/>
    <property type="match status" value="1"/>
</dbReference>
<dbReference type="RefSeq" id="WP_189213714.1">
    <property type="nucleotide sequence ID" value="NZ_BMRB01000007.1"/>
</dbReference>
<accession>A0A918GQH2</accession>
<protein>
    <recommendedName>
        <fullName evidence="4">RHS repeat-associated core domain-containing protein</fullName>
    </recommendedName>
</protein>
<dbReference type="AlphaFoldDB" id="A0A918GQH2"/>
<gene>
    <name evidence="2" type="ORF">GCM10010171_57230</name>
</gene>
<dbReference type="Proteomes" id="UP000660680">
    <property type="component" value="Unassembled WGS sequence"/>
</dbReference>
<evidence type="ECO:0000313" key="3">
    <source>
        <dbReference type="Proteomes" id="UP000660680"/>
    </source>
</evidence>
<name>A0A918GQH2_9PSEU</name>
<evidence type="ECO:0000256" key="1">
    <source>
        <dbReference type="SAM" id="MobiDB-lite"/>
    </source>
</evidence>
<reference evidence="2" key="1">
    <citation type="journal article" date="2014" name="Int. J. Syst. Evol. Microbiol.">
        <title>Complete genome sequence of Corynebacterium casei LMG S-19264T (=DSM 44701T), isolated from a smear-ripened cheese.</title>
        <authorList>
            <consortium name="US DOE Joint Genome Institute (JGI-PGF)"/>
            <person name="Walter F."/>
            <person name="Albersmeier A."/>
            <person name="Kalinowski J."/>
            <person name="Ruckert C."/>
        </authorList>
    </citation>
    <scope>NUCLEOTIDE SEQUENCE</scope>
    <source>
        <strain evidence="2">JCM 3276</strain>
    </source>
</reference>
<dbReference type="NCBIfam" id="TIGR03696">
    <property type="entry name" value="Rhs_assc_core"/>
    <property type="match status" value="1"/>
</dbReference>
<proteinExistence type="predicted"/>
<reference evidence="2" key="2">
    <citation type="submission" date="2020-09" db="EMBL/GenBank/DDBJ databases">
        <authorList>
            <person name="Sun Q."/>
            <person name="Ohkuma M."/>
        </authorList>
    </citation>
    <scope>NUCLEOTIDE SEQUENCE</scope>
    <source>
        <strain evidence="2">JCM 3276</strain>
    </source>
</reference>
<dbReference type="InterPro" id="IPR022385">
    <property type="entry name" value="Rhs_assc_core"/>
</dbReference>